<comment type="caution">
    <text evidence="2">The sequence shown here is derived from an EMBL/GenBank/DDBJ whole genome shotgun (WGS) entry which is preliminary data.</text>
</comment>
<sequence>MLEASIDFNGVRYSKQALGYYGKFDSSNKHPSILVLAHLYSARISWVFWGRYIACQAHCLSLSPVICIPKLPSPTVIMLLHASLILMVKVFATVSFASVLLLYFPFYVG</sequence>
<dbReference type="AlphaFoldDB" id="A0A8J6E690"/>
<gene>
    <name evidence="2" type="ORF">GDO78_019535</name>
</gene>
<name>A0A8J6E690_ELECQ</name>
<proteinExistence type="predicted"/>
<feature type="transmembrane region" description="Helical" evidence="1">
    <location>
        <begin position="79"/>
        <end position="104"/>
    </location>
</feature>
<keyword evidence="1" id="KW-0812">Transmembrane</keyword>
<reference evidence="2" key="1">
    <citation type="thesis" date="2020" institute="ProQuest LLC" country="789 East Eisenhower Parkway, Ann Arbor, MI, USA">
        <title>Comparative Genomics and Chromosome Evolution.</title>
        <authorList>
            <person name="Mudd A.B."/>
        </authorList>
    </citation>
    <scope>NUCLEOTIDE SEQUENCE</scope>
    <source>
        <strain evidence="2">HN-11 Male</strain>
        <tissue evidence="2">Kidney and liver</tissue>
    </source>
</reference>
<organism evidence="2 3">
    <name type="scientific">Eleutherodactylus coqui</name>
    <name type="common">Puerto Rican coqui</name>
    <dbReference type="NCBI Taxonomy" id="57060"/>
    <lineage>
        <taxon>Eukaryota</taxon>
        <taxon>Metazoa</taxon>
        <taxon>Chordata</taxon>
        <taxon>Craniata</taxon>
        <taxon>Vertebrata</taxon>
        <taxon>Euteleostomi</taxon>
        <taxon>Amphibia</taxon>
        <taxon>Batrachia</taxon>
        <taxon>Anura</taxon>
        <taxon>Neobatrachia</taxon>
        <taxon>Hyloidea</taxon>
        <taxon>Eleutherodactylidae</taxon>
        <taxon>Eleutherodactylinae</taxon>
        <taxon>Eleutherodactylus</taxon>
        <taxon>Eleutherodactylus</taxon>
    </lineage>
</organism>
<evidence type="ECO:0000313" key="2">
    <source>
        <dbReference type="EMBL" id="KAG9464695.1"/>
    </source>
</evidence>
<dbReference type="EMBL" id="WNTK01004027">
    <property type="protein sequence ID" value="KAG9464695.1"/>
    <property type="molecule type" value="Genomic_DNA"/>
</dbReference>
<dbReference type="Proteomes" id="UP000770717">
    <property type="component" value="Unassembled WGS sequence"/>
</dbReference>
<evidence type="ECO:0000256" key="1">
    <source>
        <dbReference type="SAM" id="Phobius"/>
    </source>
</evidence>
<keyword evidence="3" id="KW-1185">Reference proteome</keyword>
<keyword evidence="1" id="KW-1133">Transmembrane helix</keyword>
<accession>A0A8J6E690</accession>
<evidence type="ECO:0000313" key="3">
    <source>
        <dbReference type="Proteomes" id="UP000770717"/>
    </source>
</evidence>
<keyword evidence="1" id="KW-0472">Membrane</keyword>
<protein>
    <submittedName>
        <fullName evidence="2">Uncharacterized protein</fullName>
    </submittedName>
</protein>